<name>A0A0W0VLN3_9GAMM</name>
<proteinExistence type="predicted"/>
<comment type="subcellular location">
    <subcellularLocation>
        <location evidence="1">Endomembrane system</location>
        <topology evidence="1">Multi-pass membrane protein</topology>
    </subcellularLocation>
    <subcellularLocation>
        <location evidence="2">Endoplasmic reticulum membrane</location>
    </subcellularLocation>
</comment>
<dbReference type="GO" id="GO:0012505">
    <property type="term" value="C:endomembrane system"/>
    <property type="evidence" value="ECO:0007669"/>
    <property type="project" value="UniProtKB-SubCell"/>
</dbReference>
<evidence type="ECO:0000256" key="1">
    <source>
        <dbReference type="ARBA" id="ARBA00004127"/>
    </source>
</evidence>
<gene>
    <name evidence="8" type="ORF">Llan_1656</name>
</gene>
<keyword evidence="6 7" id="KW-0472">Membrane</keyword>
<keyword evidence="9" id="KW-1185">Reference proteome</keyword>
<comment type="caution">
    <text evidence="8">The sequence shown here is derived from an EMBL/GenBank/DDBJ whole genome shotgun (WGS) entry which is preliminary data.</text>
</comment>
<evidence type="ECO:0000256" key="4">
    <source>
        <dbReference type="ARBA" id="ARBA00022824"/>
    </source>
</evidence>
<accession>A0A0W0VLN3</accession>
<keyword evidence="3 7" id="KW-0812">Transmembrane</keyword>
<sequence>MAEEIITKSRRSRIKDAFIGILVGIVMIIAAIVLIFLNERHGLHTMQSLVEVQRTLIPIPNVPVDQKNNLHVVYVTGLTTTKDTLKDPLLTI</sequence>
<dbReference type="PANTHER" id="PTHR13416">
    <property type="match status" value="1"/>
</dbReference>
<organism evidence="8 9">
    <name type="scientific">Legionella lansingensis</name>
    <dbReference type="NCBI Taxonomy" id="45067"/>
    <lineage>
        <taxon>Bacteria</taxon>
        <taxon>Pseudomonadati</taxon>
        <taxon>Pseudomonadota</taxon>
        <taxon>Gammaproteobacteria</taxon>
        <taxon>Legionellales</taxon>
        <taxon>Legionellaceae</taxon>
        <taxon>Legionella</taxon>
    </lineage>
</organism>
<dbReference type="InterPro" id="IPR012430">
    <property type="entry name" value="TMEM43_fam"/>
</dbReference>
<evidence type="ECO:0000313" key="9">
    <source>
        <dbReference type="Proteomes" id="UP000054869"/>
    </source>
</evidence>
<dbReference type="Proteomes" id="UP000054869">
    <property type="component" value="Unassembled WGS sequence"/>
</dbReference>
<reference evidence="8 9" key="1">
    <citation type="submission" date="2015-11" db="EMBL/GenBank/DDBJ databases">
        <title>Genomic analysis of 38 Legionella species identifies large and diverse effector repertoires.</title>
        <authorList>
            <person name="Burstein D."/>
            <person name="Amaro F."/>
            <person name="Zusman T."/>
            <person name="Lifshitz Z."/>
            <person name="Cohen O."/>
            <person name="Gilbert J.A."/>
            <person name="Pupko T."/>
            <person name="Shuman H.A."/>
            <person name="Segal G."/>
        </authorList>
    </citation>
    <scope>NUCLEOTIDE SEQUENCE [LARGE SCALE GENOMIC DNA]</scope>
    <source>
        <strain evidence="8 9">ATCC 49751</strain>
    </source>
</reference>
<dbReference type="PATRIC" id="fig|45067.4.peg.1735"/>
<dbReference type="PANTHER" id="PTHR13416:SF2">
    <property type="entry name" value="TRANSMEMBRANE PROTEIN 43"/>
    <property type="match status" value="1"/>
</dbReference>
<keyword evidence="4" id="KW-0256">Endoplasmic reticulum</keyword>
<evidence type="ECO:0000256" key="6">
    <source>
        <dbReference type="ARBA" id="ARBA00023136"/>
    </source>
</evidence>
<evidence type="ECO:0000256" key="7">
    <source>
        <dbReference type="SAM" id="Phobius"/>
    </source>
</evidence>
<evidence type="ECO:0000256" key="3">
    <source>
        <dbReference type="ARBA" id="ARBA00022692"/>
    </source>
</evidence>
<dbReference type="EMBL" id="LNYI01000033">
    <property type="protein sequence ID" value="KTD20926.1"/>
    <property type="molecule type" value="Genomic_DNA"/>
</dbReference>
<keyword evidence="5 7" id="KW-1133">Transmembrane helix</keyword>
<evidence type="ECO:0000313" key="8">
    <source>
        <dbReference type="EMBL" id="KTD20926.1"/>
    </source>
</evidence>
<evidence type="ECO:0000256" key="5">
    <source>
        <dbReference type="ARBA" id="ARBA00022989"/>
    </source>
</evidence>
<protein>
    <submittedName>
        <fullName evidence="8">Uncharacterized protein</fullName>
    </submittedName>
</protein>
<dbReference type="GO" id="GO:0006629">
    <property type="term" value="P:lipid metabolic process"/>
    <property type="evidence" value="ECO:0007669"/>
    <property type="project" value="TreeGrafter"/>
</dbReference>
<feature type="transmembrane region" description="Helical" evidence="7">
    <location>
        <begin position="17"/>
        <end position="37"/>
    </location>
</feature>
<dbReference type="OrthoDB" id="273988at2"/>
<evidence type="ECO:0000256" key="2">
    <source>
        <dbReference type="ARBA" id="ARBA00004586"/>
    </source>
</evidence>
<dbReference type="AlphaFoldDB" id="A0A0W0VLN3"/>
<dbReference type="RefSeq" id="WP_028372334.1">
    <property type="nucleotide sequence ID" value="NZ_CAAAJD010000002.1"/>
</dbReference>